<dbReference type="RefSeq" id="WP_020197797.1">
    <property type="nucleotide sequence ID" value="NZ_JPRD01000070.1"/>
</dbReference>
<dbReference type="AlphaFoldDB" id="A0A0C1YNY6"/>
<proteinExistence type="predicted"/>
<name>A0A0C1YNY6_9VIBR</name>
<comment type="caution">
    <text evidence="1">The sequence shown here is derived from an EMBL/GenBank/DDBJ whole genome shotgun (WGS) entry which is preliminary data.</text>
</comment>
<reference evidence="1 2" key="1">
    <citation type="submission" date="2014-07" db="EMBL/GenBank/DDBJ databases">
        <title>Unique and conserved regions in Vibrio harveyi and related species in comparison with the shrimp pathogen Vibrio harveyi CAIM 1792.</title>
        <authorList>
            <person name="Espinoza-Valles I."/>
            <person name="Vora G."/>
            <person name="Leekitcharoenphon P."/>
            <person name="Ussery D."/>
            <person name="Hoj L."/>
            <person name="Gomez-Gil B."/>
        </authorList>
    </citation>
    <scope>NUCLEOTIDE SEQUENCE [LARGE SCALE GENOMIC DNA]</scope>
    <source>
        <strain evidence="2">CAIM 1854 / LMG 25443</strain>
    </source>
</reference>
<organism evidence="1 2">
    <name type="scientific">Vibrio owensii CAIM 1854 = LMG 25443</name>
    <dbReference type="NCBI Taxonomy" id="1229493"/>
    <lineage>
        <taxon>Bacteria</taxon>
        <taxon>Pseudomonadati</taxon>
        <taxon>Pseudomonadota</taxon>
        <taxon>Gammaproteobacteria</taxon>
        <taxon>Vibrionales</taxon>
        <taxon>Vibrionaceae</taxon>
        <taxon>Vibrio</taxon>
    </lineage>
</organism>
<sequence length="69" mass="8044">MNAERKRDYYVHQPTGSRLVDLSLDNLALAFVGASDKESLNTIRQLVSDYGENWYLPYLKQQHILEDDE</sequence>
<dbReference type="PATRIC" id="fig|1229493.5.peg.5518"/>
<evidence type="ECO:0000313" key="1">
    <source>
        <dbReference type="EMBL" id="KIF46865.1"/>
    </source>
</evidence>
<protein>
    <submittedName>
        <fullName evidence="1">Uncharacterized protein</fullName>
    </submittedName>
</protein>
<gene>
    <name evidence="1" type="ORF">H735_28480</name>
</gene>
<dbReference type="Proteomes" id="UP000031586">
    <property type="component" value="Unassembled WGS sequence"/>
</dbReference>
<dbReference type="EMBL" id="JPRD01000070">
    <property type="protein sequence ID" value="KIF46865.1"/>
    <property type="molecule type" value="Genomic_DNA"/>
</dbReference>
<accession>A0A0C1YNY6</accession>
<evidence type="ECO:0000313" key="2">
    <source>
        <dbReference type="Proteomes" id="UP000031586"/>
    </source>
</evidence>